<keyword evidence="2" id="KW-1185">Reference proteome</keyword>
<dbReference type="EMBL" id="KZ857384">
    <property type="protein sequence ID" value="RDX54624.1"/>
    <property type="molecule type" value="Genomic_DNA"/>
</dbReference>
<dbReference type="AlphaFoldDB" id="A0A371DQ48"/>
<accession>A0A371DQ48</accession>
<reference evidence="1 2" key="1">
    <citation type="journal article" date="2018" name="Biotechnol. Biofuels">
        <title>Integrative visual omics of the white-rot fungus Polyporus brumalis exposes the biotechnological potential of its oxidative enzymes for delignifying raw plant biomass.</title>
        <authorList>
            <person name="Miyauchi S."/>
            <person name="Rancon A."/>
            <person name="Drula E."/>
            <person name="Hage H."/>
            <person name="Chaduli D."/>
            <person name="Favel A."/>
            <person name="Grisel S."/>
            <person name="Henrissat B."/>
            <person name="Herpoel-Gimbert I."/>
            <person name="Ruiz-Duenas F.J."/>
            <person name="Chevret D."/>
            <person name="Hainaut M."/>
            <person name="Lin J."/>
            <person name="Wang M."/>
            <person name="Pangilinan J."/>
            <person name="Lipzen A."/>
            <person name="Lesage-Meessen L."/>
            <person name="Navarro D."/>
            <person name="Riley R."/>
            <person name="Grigoriev I.V."/>
            <person name="Zhou S."/>
            <person name="Raouche S."/>
            <person name="Rosso M.N."/>
        </authorList>
    </citation>
    <scope>NUCLEOTIDE SEQUENCE [LARGE SCALE GENOMIC DNA]</scope>
    <source>
        <strain evidence="1 2">BRFM 1820</strain>
    </source>
</reference>
<name>A0A371DQ48_9APHY</name>
<organism evidence="1 2">
    <name type="scientific">Lentinus brumalis</name>
    <dbReference type="NCBI Taxonomy" id="2498619"/>
    <lineage>
        <taxon>Eukaryota</taxon>
        <taxon>Fungi</taxon>
        <taxon>Dikarya</taxon>
        <taxon>Basidiomycota</taxon>
        <taxon>Agaricomycotina</taxon>
        <taxon>Agaricomycetes</taxon>
        <taxon>Polyporales</taxon>
        <taxon>Polyporaceae</taxon>
        <taxon>Lentinus</taxon>
    </lineage>
</organism>
<evidence type="ECO:0000313" key="1">
    <source>
        <dbReference type="EMBL" id="RDX54624.1"/>
    </source>
</evidence>
<dbReference type="Proteomes" id="UP000256964">
    <property type="component" value="Unassembled WGS sequence"/>
</dbReference>
<evidence type="ECO:0000313" key="2">
    <source>
        <dbReference type="Proteomes" id="UP000256964"/>
    </source>
</evidence>
<gene>
    <name evidence="1" type="ORF">OH76DRAFT_983749</name>
</gene>
<protein>
    <submittedName>
        <fullName evidence="1">Uncharacterized protein</fullName>
    </submittedName>
</protein>
<proteinExistence type="predicted"/>
<sequence length="176" mass="19718">MLECRRVHPLTSSPRLRSISYGRKKLKRPQRARSLFRASACTFTYVDKQLQKDPAKHTLGGLALRPRTPCRAKRVRAQAAQRYRSTAVSIRSVARTTHACQICIAKTWRQAQNGGRSRKSDVVCSMRTSQRSCGVCKNNINFDPSDIPADQPMCTPCESCHTGKPTQLVTSTLMNP</sequence>